<feature type="compositionally biased region" description="Basic residues" evidence="1">
    <location>
        <begin position="75"/>
        <end position="86"/>
    </location>
</feature>
<reference evidence="2 3" key="1">
    <citation type="submission" date="2024-09" db="EMBL/GenBank/DDBJ databases">
        <authorList>
            <person name="Sun Q."/>
            <person name="Mori K."/>
        </authorList>
    </citation>
    <scope>NUCLEOTIDE SEQUENCE [LARGE SCALE GENOMIC DNA]</scope>
    <source>
        <strain evidence="2 3">CCM 7609</strain>
    </source>
</reference>
<evidence type="ECO:0000313" key="2">
    <source>
        <dbReference type="EMBL" id="MFB9073842.1"/>
    </source>
</evidence>
<feature type="region of interest" description="Disordered" evidence="1">
    <location>
        <begin position="1"/>
        <end position="39"/>
    </location>
</feature>
<name>A0ABV5G4I3_9MICC</name>
<organism evidence="2 3">
    <name type="scientific">Citricoccus parietis</name>
    <dbReference type="NCBI Taxonomy" id="592307"/>
    <lineage>
        <taxon>Bacteria</taxon>
        <taxon>Bacillati</taxon>
        <taxon>Actinomycetota</taxon>
        <taxon>Actinomycetes</taxon>
        <taxon>Micrococcales</taxon>
        <taxon>Micrococcaceae</taxon>
        <taxon>Citricoccus</taxon>
    </lineage>
</organism>
<dbReference type="Proteomes" id="UP001589575">
    <property type="component" value="Unassembled WGS sequence"/>
</dbReference>
<keyword evidence="3" id="KW-1185">Reference proteome</keyword>
<proteinExistence type="predicted"/>
<sequence length="102" mass="10637">MPRPGQSGPSTAREHRLTPPPAPRHLSTGSAGAGVKLTSRGCPCPDRGGSCRGPGVHPSSGPVRSCCPGPCSGCRPRRAPRRHRAVRPRESGCGPRTATDRR</sequence>
<accession>A0ABV5G4I3</accession>
<comment type="caution">
    <text evidence="2">The sequence shown here is derived from an EMBL/GenBank/DDBJ whole genome shotgun (WGS) entry which is preliminary data.</text>
</comment>
<protein>
    <submittedName>
        <fullName evidence="2">Uncharacterized protein</fullName>
    </submittedName>
</protein>
<dbReference type="EMBL" id="JBHMFI010000001">
    <property type="protein sequence ID" value="MFB9073842.1"/>
    <property type="molecule type" value="Genomic_DNA"/>
</dbReference>
<evidence type="ECO:0000313" key="3">
    <source>
        <dbReference type="Proteomes" id="UP001589575"/>
    </source>
</evidence>
<gene>
    <name evidence="2" type="ORF">ACFFX0_22635</name>
</gene>
<feature type="region of interest" description="Disordered" evidence="1">
    <location>
        <begin position="75"/>
        <end position="102"/>
    </location>
</feature>
<evidence type="ECO:0000256" key="1">
    <source>
        <dbReference type="SAM" id="MobiDB-lite"/>
    </source>
</evidence>